<organism evidence="1">
    <name type="scientific">uncultured marine phage</name>
    <dbReference type="NCBI Taxonomy" id="707152"/>
    <lineage>
        <taxon>Viruses</taxon>
        <taxon>environmental samples</taxon>
    </lineage>
</organism>
<sequence>MKKINLYKCKYPGYEDIILLGYQLGKSDYFGTVVGLETDIMKRSYSIGYCGGWGCEFEILEESVTIQSKNKLYVNDFTGDVLIKTNDKYGGQSYYTMISDNEIQKIKIGDITMNDGKIFTHKINGEQHIVTEYRKCLNVKFVSK</sequence>
<name>A0A8D9FS30_9VIRU</name>
<dbReference type="EMBL" id="OU342829">
    <property type="protein sequence ID" value="CAG7580328.1"/>
    <property type="molecule type" value="Genomic_DNA"/>
</dbReference>
<evidence type="ECO:0000313" key="1">
    <source>
        <dbReference type="EMBL" id="CAG7580328.1"/>
    </source>
</evidence>
<proteinExistence type="predicted"/>
<protein>
    <submittedName>
        <fullName evidence="1">Uncharacterized protein</fullName>
    </submittedName>
</protein>
<reference evidence="1" key="1">
    <citation type="submission" date="2021-06" db="EMBL/GenBank/DDBJ databases">
        <authorList>
            <person name="Gannon L."/>
            <person name="Redgwell R T."/>
            <person name="Michniewski S."/>
            <person name="Harrison D C."/>
            <person name="Millard A."/>
        </authorList>
    </citation>
    <scope>NUCLEOTIDE SEQUENCE</scope>
</reference>
<accession>A0A8D9FS30</accession>
<gene>
    <name evidence="1" type="ORF">SLAVMIC_00360</name>
</gene>